<protein>
    <submittedName>
        <fullName evidence="1">Uncharacterized protein</fullName>
    </submittedName>
</protein>
<name>A0A4S2KMQ0_9HYME</name>
<proteinExistence type="predicted"/>
<gene>
    <name evidence="1" type="ORF">DBV15_06008</name>
</gene>
<organism evidence="1 2">
    <name type="scientific">Temnothorax longispinosus</name>
    <dbReference type="NCBI Taxonomy" id="300112"/>
    <lineage>
        <taxon>Eukaryota</taxon>
        <taxon>Metazoa</taxon>
        <taxon>Ecdysozoa</taxon>
        <taxon>Arthropoda</taxon>
        <taxon>Hexapoda</taxon>
        <taxon>Insecta</taxon>
        <taxon>Pterygota</taxon>
        <taxon>Neoptera</taxon>
        <taxon>Endopterygota</taxon>
        <taxon>Hymenoptera</taxon>
        <taxon>Apocrita</taxon>
        <taxon>Aculeata</taxon>
        <taxon>Formicoidea</taxon>
        <taxon>Formicidae</taxon>
        <taxon>Myrmicinae</taxon>
        <taxon>Temnothorax</taxon>
    </lineage>
</organism>
<dbReference type="EMBL" id="QBLH01002242">
    <property type="protein sequence ID" value="TGZ49068.1"/>
    <property type="molecule type" value="Genomic_DNA"/>
</dbReference>
<reference evidence="1 2" key="1">
    <citation type="journal article" date="2019" name="Philos. Trans. R. Soc. Lond., B, Biol. Sci.">
        <title>Ant behaviour and brain gene expression of defending hosts depend on the ecological success of the intruding social parasite.</title>
        <authorList>
            <person name="Kaur R."/>
            <person name="Stoldt M."/>
            <person name="Jongepier E."/>
            <person name="Feldmeyer B."/>
            <person name="Menzel F."/>
            <person name="Bornberg-Bauer E."/>
            <person name="Foitzik S."/>
        </authorList>
    </citation>
    <scope>NUCLEOTIDE SEQUENCE [LARGE SCALE GENOMIC DNA]</scope>
    <source>
        <tissue evidence="1">Whole body</tissue>
    </source>
</reference>
<comment type="caution">
    <text evidence="1">The sequence shown here is derived from an EMBL/GenBank/DDBJ whole genome shotgun (WGS) entry which is preliminary data.</text>
</comment>
<dbReference type="AlphaFoldDB" id="A0A4S2KMQ0"/>
<keyword evidence="2" id="KW-1185">Reference proteome</keyword>
<accession>A0A4S2KMQ0</accession>
<evidence type="ECO:0000313" key="1">
    <source>
        <dbReference type="EMBL" id="TGZ49068.1"/>
    </source>
</evidence>
<evidence type="ECO:0000313" key="2">
    <source>
        <dbReference type="Proteomes" id="UP000310200"/>
    </source>
</evidence>
<dbReference type="Proteomes" id="UP000310200">
    <property type="component" value="Unassembled WGS sequence"/>
</dbReference>
<sequence length="107" mass="12469">MWRLGLIYTRVRRKHTTESQSRGRKRKRLRWHYLSEGVSILIGSLPLFQPGVPVLEFVSSAEDYGQSETGIISRNKAQKSISHVQDSYKQFDFEENGNKMIGLREQE</sequence>